<dbReference type="PANTHER" id="PTHR13947">
    <property type="entry name" value="GNAT FAMILY N-ACETYLTRANSFERASE"/>
    <property type="match status" value="1"/>
</dbReference>
<sequence>MEVVRSYIDRSQCFVMERDQDIIGVYALLPTRPQTMELVNIAVAEQEQGKGYGRQLALHAIVTAASLGYKTIEVGTGNSSLMQLGLYQKCGFRIVGIDLDFFTRHYSEPIYDDNGMQCRDMVRLQMDL</sequence>
<comment type="caution">
    <text evidence="3">The sequence shown here is derived from an EMBL/GenBank/DDBJ whole genome shotgun (WGS) entry which is preliminary data.</text>
</comment>
<dbReference type="InterPro" id="IPR000182">
    <property type="entry name" value="GNAT_dom"/>
</dbReference>
<dbReference type="Gene3D" id="3.40.630.30">
    <property type="match status" value="1"/>
</dbReference>
<reference evidence="3 4" key="1">
    <citation type="submission" date="2021-07" db="EMBL/GenBank/DDBJ databases">
        <title>Paenibacillus radiodurans sp. nov., isolated from the southeastern edge of Tengger Desert.</title>
        <authorList>
            <person name="Zhang G."/>
        </authorList>
    </citation>
    <scope>NUCLEOTIDE SEQUENCE [LARGE SCALE GENOMIC DNA]</scope>
    <source>
        <strain evidence="3 4">DT7-4</strain>
    </source>
</reference>
<protein>
    <submittedName>
        <fullName evidence="3">GNAT family N-acetyltransferase</fullName>
    </submittedName>
</protein>
<keyword evidence="1" id="KW-0808">Transferase</keyword>
<accession>A0ABS7DAP9</accession>
<keyword evidence="4" id="KW-1185">Reference proteome</keyword>
<dbReference type="PANTHER" id="PTHR13947:SF37">
    <property type="entry name" value="LD18367P"/>
    <property type="match status" value="1"/>
</dbReference>
<dbReference type="Pfam" id="PF00583">
    <property type="entry name" value="Acetyltransf_1"/>
    <property type="match status" value="1"/>
</dbReference>
<evidence type="ECO:0000313" key="3">
    <source>
        <dbReference type="EMBL" id="MBW7476940.1"/>
    </source>
</evidence>
<evidence type="ECO:0000313" key="4">
    <source>
        <dbReference type="Proteomes" id="UP000812277"/>
    </source>
</evidence>
<name>A0ABS7DAP9_9BACL</name>
<dbReference type="PROSITE" id="PS51186">
    <property type="entry name" value="GNAT"/>
    <property type="match status" value="1"/>
</dbReference>
<dbReference type="InterPro" id="IPR050769">
    <property type="entry name" value="NAT_camello-type"/>
</dbReference>
<dbReference type="SUPFAM" id="SSF55729">
    <property type="entry name" value="Acyl-CoA N-acyltransferases (Nat)"/>
    <property type="match status" value="1"/>
</dbReference>
<feature type="domain" description="N-acetyltransferase" evidence="2">
    <location>
        <begin position="1"/>
        <end position="113"/>
    </location>
</feature>
<dbReference type="EMBL" id="JAHZIJ010000018">
    <property type="protein sequence ID" value="MBW7476940.1"/>
    <property type="molecule type" value="Genomic_DNA"/>
</dbReference>
<proteinExistence type="predicted"/>
<dbReference type="Proteomes" id="UP000812277">
    <property type="component" value="Unassembled WGS sequence"/>
</dbReference>
<organism evidence="3 4">
    <name type="scientific">Paenibacillus oenotherae</name>
    <dbReference type="NCBI Taxonomy" id="1435645"/>
    <lineage>
        <taxon>Bacteria</taxon>
        <taxon>Bacillati</taxon>
        <taxon>Bacillota</taxon>
        <taxon>Bacilli</taxon>
        <taxon>Bacillales</taxon>
        <taxon>Paenibacillaceae</taxon>
        <taxon>Paenibacillus</taxon>
    </lineage>
</organism>
<gene>
    <name evidence="3" type="ORF">K0T92_19670</name>
</gene>
<evidence type="ECO:0000259" key="2">
    <source>
        <dbReference type="PROSITE" id="PS51186"/>
    </source>
</evidence>
<dbReference type="CDD" id="cd04301">
    <property type="entry name" value="NAT_SF"/>
    <property type="match status" value="1"/>
</dbReference>
<dbReference type="InterPro" id="IPR016181">
    <property type="entry name" value="Acyl_CoA_acyltransferase"/>
</dbReference>
<evidence type="ECO:0000256" key="1">
    <source>
        <dbReference type="ARBA" id="ARBA00022679"/>
    </source>
</evidence>